<reference evidence="6" key="2">
    <citation type="submission" date="2020-09" db="EMBL/GenBank/DDBJ databases">
        <authorList>
            <person name="Sun Q."/>
            <person name="Kim S."/>
        </authorList>
    </citation>
    <scope>NUCLEOTIDE SEQUENCE</scope>
    <source>
        <strain evidence="6">KCTC 12711</strain>
    </source>
</reference>
<dbReference type="Gene3D" id="1.10.10.10">
    <property type="entry name" value="Winged helix-like DNA-binding domain superfamily/Winged helix DNA-binding domain"/>
    <property type="match status" value="1"/>
</dbReference>
<evidence type="ECO:0000256" key="3">
    <source>
        <dbReference type="ARBA" id="ARBA00023082"/>
    </source>
</evidence>
<gene>
    <name evidence="6" type="ORF">GCM10008090_05260</name>
</gene>
<evidence type="ECO:0000256" key="2">
    <source>
        <dbReference type="ARBA" id="ARBA00023015"/>
    </source>
</evidence>
<comment type="similarity">
    <text evidence="1">Belongs to the sigma-70 factor family. ECF subfamily.</text>
</comment>
<evidence type="ECO:0000313" key="7">
    <source>
        <dbReference type="Proteomes" id="UP000614811"/>
    </source>
</evidence>
<reference evidence="6" key="1">
    <citation type="journal article" date="2014" name="Int. J. Syst. Evol. Microbiol.">
        <title>Complete genome sequence of Corynebacterium casei LMG S-19264T (=DSM 44701T), isolated from a smear-ripened cheese.</title>
        <authorList>
            <consortium name="US DOE Joint Genome Institute (JGI-PGF)"/>
            <person name="Walter F."/>
            <person name="Albersmeier A."/>
            <person name="Kalinowski J."/>
            <person name="Ruckert C."/>
        </authorList>
    </citation>
    <scope>NUCLEOTIDE SEQUENCE</scope>
    <source>
        <strain evidence="6">KCTC 12711</strain>
    </source>
</reference>
<dbReference type="InterPro" id="IPR013249">
    <property type="entry name" value="RNA_pol_sigma70_r4_t2"/>
</dbReference>
<dbReference type="RefSeq" id="WP_189398443.1">
    <property type="nucleotide sequence ID" value="NZ_BMXA01000001.1"/>
</dbReference>
<dbReference type="InterPro" id="IPR013324">
    <property type="entry name" value="RNA_pol_sigma_r3/r4-like"/>
</dbReference>
<keyword evidence="4" id="KW-0804">Transcription</keyword>
<dbReference type="InterPro" id="IPR039425">
    <property type="entry name" value="RNA_pol_sigma-70-like"/>
</dbReference>
<dbReference type="PANTHER" id="PTHR43133:SF63">
    <property type="entry name" value="RNA POLYMERASE SIGMA FACTOR FECI-RELATED"/>
    <property type="match status" value="1"/>
</dbReference>
<evidence type="ECO:0000256" key="4">
    <source>
        <dbReference type="ARBA" id="ARBA00023163"/>
    </source>
</evidence>
<evidence type="ECO:0000256" key="1">
    <source>
        <dbReference type="ARBA" id="ARBA00010641"/>
    </source>
</evidence>
<protein>
    <recommendedName>
        <fullName evidence="5">RNA polymerase sigma factor 70 region 4 type 2 domain-containing protein</fullName>
    </recommendedName>
</protein>
<accession>A0A918RHY3</accession>
<keyword evidence="2" id="KW-0805">Transcription regulation</keyword>
<dbReference type="Proteomes" id="UP000614811">
    <property type="component" value="Unassembled WGS sequence"/>
</dbReference>
<dbReference type="SUPFAM" id="SSF88659">
    <property type="entry name" value="Sigma3 and sigma4 domains of RNA polymerase sigma factors"/>
    <property type="match status" value="1"/>
</dbReference>
<evidence type="ECO:0000259" key="5">
    <source>
        <dbReference type="Pfam" id="PF08281"/>
    </source>
</evidence>
<name>A0A918RHY3_9GAMM</name>
<dbReference type="PANTHER" id="PTHR43133">
    <property type="entry name" value="RNA POLYMERASE ECF-TYPE SIGMA FACTO"/>
    <property type="match status" value="1"/>
</dbReference>
<dbReference type="GO" id="GO:0006352">
    <property type="term" value="P:DNA-templated transcription initiation"/>
    <property type="evidence" value="ECO:0007669"/>
    <property type="project" value="InterPro"/>
</dbReference>
<dbReference type="NCBIfam" id="TIGR02937">
    <property type="entry name" value="sigma70-ECF"/>
    <property type="match status" value="1"/>
</dbReference>
<dbReference type="InterPro" id="IPR014284">
    <property type="entry name" value="RNA_pol_sigma-70_dom"/>
</dbReference>
<sequence>MELFSWHGGANEWFAPQDRMGRTGLTDQIASEFLKYRRVIASLLRKLRPRASVQDIEDILQETYINTYQSSLKQDIAFPKAFMVKTAIRLANRHISVAQRVDCDEMIEERSDEHGLLFNAQQFASQTEQEVLSREEFGFLCEAVSELPTQCRKVFILKKVYGLSQREIAKRLGISESTVEKHVAKGLLRTIQSYNAQHMEAGDASPAPVYDLSAAKGGRGQR</sequence>
<keyword evidence="3" id="KW-0731">Sigma factor</keyword>
<dbReference type="Pfam" id="PF08281">
    <property type="entry name" value="Sigma70_r4_2"/>
    <property type="match status" value="1"/>
</dbReference>
<dbReference type="GO" id="GO:0016987">
    <property type="term" value="F:sigma factor activity"/>
    <property type="evidence" value="ECO:0007669"/>
    <property type="project" value="UniProtKB-KW"/>
</dbReference>
<comment type="caution">
    <text evidence="6">The sequence shown here is derived from an EMBL/GenBank/DDBJ whole genome shotgun (WGS) entry which is preliminary data.</text>
</comment>
<organism evidence="6 7">
    <name type="scientific">Arenicella chitinivorans</name>
    <dbReference type="NCBI Taxonomy" id="1329800"/>
    <lineage>
        <taxon>Bacteria</taxon>
        <taxon>Pseudomonadati</taxon>
        <taxon>Pseudomonadota</taxon>
        <taxon>Gammaproteobacteria</taxon>
        <taxon>Arenicellales</taxon>
        <taxon>Arenicellaceae</taxon>
        <taxon>Arenicella</taxon>
    </lineage>
</organism>
<dbReference type="CDD" id="cd06171">
    <property type="entry name" value="Sigma70_r4"/>
    <property type="match status" value="1"/>
</dbReference>
<feature type="domain" description="RNA polymerase sigma factor 70 region 4 type 2" evidence="5">
    <location>
        <begin position="142"/>
        <end position="188"/>
    </location>
</feature>
<keyword evidence="7" id="KW-1185">Reference proteome</keyword>
<dbReference type="EMBL" id="BMXA01000001">
    <property type="protein sequence ID" value="GGZ99588.1"/>
    <property type="molecule type" value="Genomic_DNA"/>
</dbReference>
<dbReference type="GO" id="GO:0003677">
    <property type="term" value="F:DNA binding"/>
    <property type="evidence" value="ECO:0007669"/>
    <property type="project" value="InterPro"/>
</dbReference>
<dbReference type="AlphaFoldDB" id="A0A918RHY3"/>
<dbReference type="SUPFAM" id="SSF88946">
    <property type="entry name" value="Sigma2 domain of RNA polymerase sigma factors"/>
    <property type="match status" value="1"/>
</dbReference>
<dbReference type="InterPro" id="IPR036388">
    <property type="entry name" value="WH-like_DNA-bd_sf"/>
</dbReference>
<proteinExistence type="inferred from homology"/>
<dbReference type="InterPro" id="IPR013325">
    <property type="entry name" value="RNA_pol_sigma_r2"/>
</dbReference>
<evidence type="ECO:0000313" key="6">
    <source>
        <dbReference type="EMBL" id="GGZ99588.1"/>
    </source>
</evidence>